<sequence>MNLEQVKTIVTNGISFALDHGYNEMSFEHTTMFKTSRKPHGYNGEIRRNRRAHLSPNNPLHFQLFELFKLKGVIVNVSTKEDDIIIEAKKTSEVKASFFSEGFYRLSKS</sequence>
<accession>A0A2T3KM88</accession>
<dbReference type="EMBL" id="PYNF01000002">
    <property type="protein sequence ID" value="PSV00894.1"/>
    <property type="molecule type" value="Genomic_DNA"/>
</dbReference>
<protein>
    <submittedName>
        <fullName evidence="1">Uncharacterized protein</fullName>
    </submittedName>
</protein>
<dbReference type="RefSeq" id="WP_107288621.1">
    <property type="nucleotide sequence ID" value="NZ_PYNF01000002.1"/>
</dbReference>
<gene>
    <name evidence="1" type="ORF">C9J27_02385</name>
</gene>
<name>A0A2T3KM88_9GAMM</name>
<evidence type="ECO:0000313" key="2">
    <source>
        <dbReference type="Proteomes" id="UP000241426"/>
    </source>
</evidence>
<evidence type="ECO:0000313" key="1">
    <source>
        <dbReference type="EMBL" id="PSV00894.1"/>
    </source>
</evidence>
<proteinExistence type="predicted"/>
<organism evidence="1 2">
    <name type="scientific">Photobacterium kishitanii</name>
    <dbReference type="NCBI Taxonomy" id="318456"/>
    <lineage>
        <taxon>Bacteria</taxon>
        <taxon>Pseudomonadati</taxon>
        <taxon>Pseudomonadota</taxon>
        <taxon>Gammaproteobacteria</taxon>
        <taxon>Vibrionales</taxon>
        <taxon>Vibrionaceae</taxon>
        <taxon>Photobacterium</taxon>
    </lineage>
</organism>
<dbReference type="Proteomes" id="UP000241426">
    <property type="component" value="Unassembled WGS sequence"/>
</dbReference>
<comment type="caution">
    <text evidence="1">The sequence shown here is derived from an EMBL/GenBank/DDBJ whole genome shotgun (WGS) entry which is preliminary data.</text>
</comment>
<dbReference type="AlphaFoldDB" id="A0A2T3KM88"/>
<reference evidence="1 2" key="1">
    <citation type="submission" date="2018-01" db="EMBL/GenBank/DDBJ databases">
        <title>Whole genome sequencing of Histamine producing bacteria.</title>
        <authorList>
            <person name="Butler K."/>
        </authorList>
    </citation>
    <scope>NUCLEOTIDE SEQUENCE [LARGE SCALE GENOMIC DNA]</scope>
    <source>
        <strain evidence="1 2">FS-7.2</strain>
    </source>
</reference>